<dbReference type="AlphaFoldDB" id="R7G5J8"/>
<feature type="domain" description="Serine aminopeptidase S33" evidence="1">
    <location>
        <begin position="29"/>
        <end position="291"/>
    </location>
</feature>
<proteinExistence type="predicted"/>
<comment type="caution">
    <text evidence="2">The sequence shown here is derived from an EMBL/GenBank/DDBJ whole genome shotgun (WGS) entry which is preliminary data.</text>
</comment>
<dbReference type="InterPro" id="IPR029058">
    <property type="entry name" value="AB_hydrolase_fold"/>
</dbReference>
<dbReference type="SUPFAM" id="SSF53474">
    <property type="entry name" value="alpha/beta-Hydrolases"/>
    <property type="match status" value="1"/>
</dbReference>
<dbReference type="GO" id="GO:0016787">
    <property type="term" value="F:hydrolase activity"/>
    <property type="evidence" value="ECO:0007669"/>
    <property type="project" value="UniProtKB-KW"/>
</dbReference>
<dbReference type="Gene3D" id="3.40.50.1820">
    <property type="entry name" value="alpha/beta hydrolase"/>
    <property type="match status" value="1"/>
</dbReference>
<keyword evidence="2" id="KW-0378">Hydrolase</keyword>
<dbReference type="RefSeq" id="WP_022420502.1">
    <property type="nucleotide sequence ID" value="NZ_FR898581.1"/>
</dbReference>
<dbReference type="InterPro" id="IPR022742">
    <property type="entry name" value="Hydrolase_4"/>
</dbReference>
<evidence type="ECO:0000313" key="2">
    <source>
        <dbReference type="EMBL" id="CDE22684.1"/>
    </source>
</evidence>
<evidence type="ECO:0000313" key="3">
    <source>
        <dbReference type="Proteomes" id="UP000018093"/>
    </source>
</evidence>
<gene>
    <name evidence="2" type="ORF">BN631_01182</name>
</gene>
<dbReference type="InterPro" id="IPR051044">
    <property type="entry name" value="MAG_DAG_Lipase"/>
</dbReference>
<sequence length="312" mass="36097">MHTYTTFTMASACDGLELSVMLMKPKGRIEAIVQLAHGMAEHKERYLKFMDFLAKHGIMSVIMDHRGHGASIRSKKDLGYFYDESGRYIVEDTHQLTLLIKQAYPKLPYVLFGHSMGSLVVRAYSKRYDEDIDGLIVCGSPSKNPLAPLALRFVKLLEKIKSDHCRSKLIQHLAFSGYERRFVNEGSRNAWLSANQENVKRYDACELCGFIFTLNGFKNLFSLMIEVYDRVGWKCLNKKLPIVFIAGSDDPCIINEGKFCQAYTFLQDIGYMNMEHKLFDKLRHEILLEKDADMVYEYIYDWIVEKVLKKHN</sequence>
<organism evidence="2 3">
    <name type="scientific">Amedibacillus dolichus CAG:375</name>
    <dbReference type="NCBI Taxonomy" id="1263076"/>
    <lineage>
        <taxon>Bacteria</taxon>
        <taxon>Bacillati</taxon>
        <taxon>Bacillota</taxon>
        <taxon>Erysipelotrichia</taxon>
        <taxon>Erysipelotrichales</taxon>
        <taxon>Erysipelotrichaceae</taxon>
        <taxon>Amedibacillus</taxon>
    </lineage>
</organism>
<name>R7G5J8_9FIRM</name>
<protein>
    <submittedName>
        <fullName evidence="2">Hydrolase alpha/beta domain protein</fullName>
    </submittedName>
</protein>
<dbReference type="Pfam" id="PF12146">
    <property type="entry name" value="Hydrolase_4"/>
    <property type="match status" value="1"/>
</dbReference>
<dbReference type="Proteomes" id="UP000018093">
    <property type="component" value="Unassembled WGS sequence"/>
</dbReference>
<reference evidence="2" key="1">
    <citation type="submission" date="2012-11" db="EMBL/GenBank/DDBJ databases">
        <title>Dependencies among metagenomic species, viruses, plasmids and units of genetic variation.</title>
        <authorList>
            <person name="Nielsen H.B."/>
            <person name="Almeida M."/>
            <person name="Juncker A.S."/>
            <person name="Rasmussen S."/>
            <person name="Li J."/>
            <person name="Sunagawa S."/>
            <person name="Plichta D."/>
            <person name="Gautier L."/>
            <person name="Le Chatelier E."/>
            <person name="Peletier E."/>
            <person name="Bonde I."/>
            <person name="Nielsen T."/>
            <person name="Manichanh C."/>
            <person name="Arumugam M."/>
            <person name="Batto J."/>
            <person name="Santos M.B.Q.D."/>
            <person name="Blom N."/>
            <person name="Borruel N."/>
            <person name="Burgdorf K.S."/>
            <person name="Boumezbeur F."/>
            <person name="Casellas F."/>
            <person name="Dore J."/>
            <person name="Guarner F."/>
            <person name="Hansen T."/>
            <person name="Hildebrand F."/>
            <person name="Kaas R.S."/>
            <person name="Kennedy S."/>
            <person name="Kristiansen K."/>
            <person name="Kultima J.R."/>
            <person name="Leonard P."/>
            <person name="Levenez F."/>
            <person name="Lund O."/>
            <person name="Moumen B."/>
            <person name="Le Paslier D."/>
            <person name="Pons N."/>
            <person name="Pedersen O."/>
            <person name="Prifti E."/>
            <person name="Qin J."/>
            <person name="Raes J."/>
            <person name="Tap J."/>
            <person name="Tims S."/>
            <person name="Ussery D.W."/>
            <person name="Yamada T."/>
            <person name="MetaHit consortium"/>
            <person name="Renault P."/>
            <person name="Sicheritz-Ponten T."/>
            <person name="Bork P."/>
            <person name="Wang J."/>
            <person name="Brunak S."/>
            <person name="Ehrlich S.D."/>
        </authorList>
    </citation>
    <scope>NUCLEOTIDE SEQUENCE [LARGE SCALE GENOMIC DNA]</scope>
</reference>
<dbReference type="PANTHER" id="PTHR11614">
    <property type="entry name" value="PHOSPHOLIPASE-RELATED"/>
    <property type="match status" value="1"/>
</dbReference>
<accession>R7G5J8</accession>
<evidence type="ECO:0000259" key="1">
    <source>
        <dbReference type="Pfam" id="PF12146"/>
    </source>
</evidence>
<dbReference type="EMBL" id="CBIN010000121">
    <property type="protein sequence ID" value="CDE22684.1"/>
    <property type="molecule type" value="Genomic_DNA"/>
</dbReference>